<dbReference type="Pfam" id="PF15902">
    <property type="entry name" value="Sortilin-Vps10"/>
    <property type="match status" value="2"/>
</dbReference>
<proteinExistence type="predicted"/>
<name>A0A381ZK77_9ZZZZ</name>
<feature type="domain" description="Sortilin N-terminal" evidence="2">
    <location>
        <begin position="132"/>
        <end position="257"/>
    </location>
</feature>
<gene>
    <name evidence="3" type="ORF">METZ01_LOCUS142017</name>
</gene>
<evidence type="ECO:0000259" key="2">
    <source>
        <dbReference type="Pfam" id="PF15902"/>
    </source>
</evidence>
<dbReference type="PANTHER" id="PTHR43739">
    <property type="entry name" value="XYLOGLUCANASE (EUROFUNG)"/>
    <property type="match status" value="1"/>
</dbReference>
<dbReference type="InterPro" id="IPR031778">
    <property type="entry name" value="Sortilin_N"/>
</dbReference>
<feature type="non-terminal residue" evidence="3">
    <location>
        <position position="1"/>
    </location>
</feature>
<organism evidence="3">
    <name type="scientific">marine metagenome</name>
    <dbReference type="NCBI Taxonomy" id="408172"/>
    <lineage>
        <taxon>unclassified sequences</taxon>
        <taxon>metagenomes</taxon>
        <taxon>ecological metagenomes</taxon>
    </lineage>
</organism>
<evidence type="ECO:0000313" key="3">
    <source>
        <dbReference type="EMBL" id="SVA89163.1"/>
    </source>
</evidence>
<dbReference type="SUPFAM" id="SSF110296">
    <property type="entry name" value="Oligoxyloglucan reducing end-specific cellobiohydrolase"/>
    <property type="match status" value="3"/>
</dbReference>
<feature type="non-terminal residue" evidence="3">
    <location>
        <position position="791"/>
    </location>
</feature>
<accession>A0A381ZK77</accession>
<dbReference type="InterPro" id="IPR015943">
    <property type="entry name" value="WD40/YVTN_repeat-like_dom_sf"/>
</dbReference>
<feature type="domain" description="Sortilin N-terminal" evidence="2">
    <location>
        <begin position="526"/>
        <end position="671"/>
    </location>
</feature>
<dbReference type="CDD" id="cd15482">
    <property type="entry name" value="Sialidase_non-viral"/>
    <property type="match status" value="2"/>
</dbReference>
<dbReference type="PANTHER" id="PTHR43739:SF5">
    <property type="entry name" value="EXO-ALPHA-SIALIDASE"/>
    <property type="match status" value="1"/>
</dbReference>
<sequence length="791" mass="86897">VLTLVVLLSSTQASTAISLAIKPAVVQQEPSFVPDSELFSGIRWRNIGPDRGGRSIAVAGHRERPLEYFFGATGGGLWKTSDGGITWRPMTDAQIGSSSVGSVAIAESDADIVWMGTGEGQLRGNVMQGDGIYKSGDAGITWSHMGLRESRVIARIRIHPSDPDTVYAAVLGDPYQDTPERGIYKTADGGSTWNRVLFKSEKAGAIDLAMDPNDPQTLYATMWQVYRRPYRLWSGGSDSAVYKTTDGGLTWFELTRNPGLPAAGPLGKMGITVSPVDSDRVYLLIEHEEGGLYRSDDGGANWIHVTGNREIWQRPFYFMRLVADPVDRDALVVLSAALWRSADGGANYQRIPAAHSDQHDIWIDPDDPNRMIVGNDGGPTVTTNGGQSWSPQNVPTAQIYRVATTADFPYHVTGAQQDNSTIAVPSWELAPRTGFLVGPVPAMYAVGGGENSDIAPHPTNPDIFFSSLQYVVTKFDRRTDQTVNVAPYPRMEMGSPAREHHERWNWLAPLTFSPVGPHALYVGSQHLWRSKDFGESWEKISPDLTYADPETLQETGGPIRTDQDGPEVYGTVFSIAPSRFDADTIWVGSDDGLVHVTRDGGATWSNVTPPDMPKHTRVSAIDASPHERATAYVAGKRYEMADRRPYLWKTNDYGATWTRIQNGIAAGHFTHVVREDPVRRGLLFCGTEHGVYISFDDGTAWQPLQLNLPDVHVPDLEIREDDVVIATHGRSFWVLDNISLLRQLTPAIASSDVHVFDPASEVLNVDPVHIDYYLAEPARQVAVEIVDDGGR</sequence>
<dbReference type="Gene3D" id="2.130.10.10">
    <property type="entry name" value="YVTN repeat-like/Quinoprotein amine dehydrogenase"/>
    <property type="match status" value="5"/>
</dbReference>
<dbReference type="EMBL" id="UINC01021498">
    <property type="protein sequence ID" value="SVA89163.1"/>
    <property type="molecule type" value="Genomic_DNA"/>
</dbReference>
<dbReference type="InterPro" id="IPR052025">
    <property type="entry name" value="Xyloglucanase_GH74"/>
</dbReference>
<protein>
    <recommendedName>
        <fullName evidence="2">Sortilin N-terminal domain-containing protein</fullName>
    </recommendedName>
</protein>
<evidence type="ECO:0000256" key="1">
    <source>
        <dbReference type="ARBA" id="ARBA00022737"/>
    </source>
</evidence>
<reference evidence="3" key="1">
    <citation type="submission" date="2018-05" db="EMBL/GenBank/DDBJ databases">
        <authorList>
            <person name="Lanie J.A."/>
            <person name="Ng W.-L."/>
            <person name="Kazmierczak K.M."/>
            <person name="Andrzejewski T.M."/>
            <person name="Davidsen T.M."/>
            <person name="Wayne K.J."/>
            <person name="Tettelin H."/>
            <person name="Glass J.I."/>
            <person name="Rusch D."/>
            <person name="Podicherti R."/>
            <person name="Tsui H.-C.T."/>
            <person name="Winkler M.E."/>
        </authorList>
    </citation>
    <scope>NUCLEOTIDE SEQUENCE</scope>
</reference>
<dbReference type="GO" id="GO:0010411">
    <property type="term" value="P:xyloglucan metabolic process"/>
    <property type="evidence" value="ECO:0007669"/>
    <property type="project" value="TreeGrafter"/>
</dbReference>
<dbReference type="AlphaFoldDB" id="A0A381ZK77"/>
<keyword evidence="1" id="KW-0677">Repeat</keyword>